<proteinExistence type="predicted"/>
<protein>
    <submittedName>
        <fullName evidence="1">Uncharacterized protein</fullName>
    </submittedName>
</protein>
<accession>A0A1U7LY20</accession>
<gene>
    <name evidence="1" type="ORF">BIV18_01545</name>
</gene>
<evidence type="ECO:0000313" key="1">
    <source>
        <dbReference type="EMBL" id="OLR64320.1"/>
    </source>
</evidence>
<evidence type="ECO:0000313" key="2">
    <source>
        <dbReference type="Proteomes" id="UP000187166"/>
    </source>
</evidence>
<keyword evidence="2" id="KW-1185">Reference proteome</keyword>
<organism evidence="1 2">
    <name type="scientific">Peptoniphilus porci</name>
    <dbReference type="NCBI Taxonomy" id="2652280"/>
    <lineage>
        <taxon>Bacteria</taxon>
        <taxon>Bacillati</taxon>
        <taxon>Bacillota</taxon>
        <taxon>Tissierellia</taxon>
        <taxon>Tissierellales</taxon>
        <taxon>Peptoniphilaceae</taxon>
        <taxon>Peptoniphilus</taxon>
    </lineage>
</organism>
<dbReference type="EMBL" id="MJIH01000001">
    <property type="protein sequence ID" value="OLR64320.1"/>
    <property type="molecule type" value="Genomic_DNA"/>
</dbReference>
<dbReference type="Proteomes" id="UP000187166">
    <property type="component" value="Unassembled WGS sequence"/>
</dbReference>
<sequence length="193" mass="22826">MSLFLGRIHYIMYEKIIFQEDILESLLKFLDKDESAKLKKDLDREFPIERGELEDIIDTSNIHAWLDKRVVRSENRLAKAVSILLKNFDLEKIKNKFFEIGKNYNGGKTPLEAFNFITSKFLDGMPCDHALAILKNDKDELVFTVEKDVHESIWKNYVDPKNYWILRDNFIEGSLKSSNIKFEKIDENYILRK</sequence>
<comment type="caution">
    <text evidence="1">The sequence shown here is derived from an EMBL/GenBank/DDBJ whole genome shotgun (WGS) entry which is preliminary data.</text>
</comment>
<reference evidence="1 2" key="1">
    <citation type="journal article" date="2016" name="Appl. Environ. Microbiol.">
        <title>Function and Phylogeny of Bacterial Butyryl Coenzyme A:Acetate Transferases and Their Diversity in the Proximal Colon of Swine.</title>
        <authorList>
            <person name="Trachsel J."/>
            <person name="Bayles D.O."/>
            <person name="Looft T."/>
            <person name="Levine U.Y."/>
            <person name="Allen H.K."/>
        </authorList>
    </citation>
    <scope>NUCLEOTIDE SEQUENCE [LARGE SCALE GENOMIC DNA]</scope>
    <source>
        <strain evidence="1 2">35-6-1</strain>
    </source>
</reference>
<dbReference type="AlphaFoldDB" id="A0A1U7LY20"/>
<dbReference type="STRING" id="1465756.BIV18_01545"/>
<name>A0A1U7LY20_9FIRM</name>